<dbReference type="Proteomes" id="UP001439008">
    <property type="component" value="Unassembled WGS sequence"/>
</dbReference>
<accession>A0ABV2APB0</accession>
<protein>
    <recommendedName>
        <fullName evidence="3">Ycf1</fullName>
    </recommendedName>
</protein>
<sequence>TILKDEQILSDNFIFEDFDIRKEIEEIEDRWKELLKSDSEKILSFSLKFWREKENLNIFVDTQIIEYNFRLDKIPIPIKSEIINFDDEKTNRHLIIFCHGYQGDA</sequence>
<feature type="non-terminal residue" evidence="1">
    <location>
        <position position="105"/>
    </location>
</feature>
<feature type="non-terminal residue" evidence="1">
    <location>
        <position position="1"/>
    </location>
</feature>
<organism evidence="1 2">
    <name type="scientific">Bonamia ostreae</name>
    <dbReference type="NCBI Taxonomy" id="126728"/>
    <lineage>
        <taxon>Eukaryota</taxon>
        <taxon>Sar</taxon>
        <taxon>Rhizaria</taxon>
        <taxon>Endomyxa</taxon>
        <taxon>Ascetosporea</taxon>
        <taxon>Haplosporida</taxon>
        <taxon>Bonamia</taxon>
    </lineage>
</organism>
<comment type="caution">
    <text evidence="1">The sequence shown here is derived from an EMBL/GenBank/DDBJ whole genome shotgun (WGS) entry which is preliminary data.</text>
</comment>
<dbReference type="EMBL" id="JBDODL010001434">
    <property type="protein sequence ID" value="MES1921516.1"/>
    <property type="molecule type" value="Genomic_DNA"/>
</dbReference>
<evidence type="ECO:0000313" key="1">
    <source>
        <dbReference type="EMBL" id="MES1921516.1"/>
    </source>
</evidence>
<gene>
    <name evidence="1" type="ORF">MHBO_003042</name>
</gene>
<evidence type="ECO:0000313" key="2">
    <source>
        <dbReference type="Proteomes" id="UP001439008"/>
    </source>
</evidence>
<evidence type="ECO:0008006" key="3">
    <source>
        <dbReference type="Google" id="ProtNLM"/>
    </source>
</evidence>
<name>A0ABV2APB0_9EUKA</name>
<keyword evidence="2" id="KW-1185">Reference proteome</keyword>
<reference evidence="1 2" key="1">
    <citation type="journal article" date="2024" name="BMC Biol.">
        <title>Comparative genomics of Ascetosporea gives new insight into the evolutionary basis for animal parasitism in Rhizaria.</title>
        <authorList>
            <person name="Hiltunen Thoren M."/>
            <person name="Onut-Brannstrom I."/>
            <person name="Alfjorden A."/>
            <person name="Peckova H."/>
            <person name="Swords F."/>
            <person name="Hooper C."/>
            <person name="Holzer A.S."/>
            <person name="Bass D."/>
            <person name="Burki F."/>
        </authorList>
    </citation>
    <scope>NUCLEOTIDE SEQUENCE [LARGE SCALE GENOMIC DNA]</scope>
    <source>
        <strain evidence="1">20-A016</strain>
    </source>
</reference>
<proteinExistence type="predicted"/>